<keyword evidence="3" id="KW-1133">Transmembrane helix</keyword>
<dbReference type="Pfam" id="PF04932">
    <property type="entry name" value="Wzy_C"/>
    <property type="match status" value="1"/>
</dbReference>
<reference evidence="6 7" key="1">
    <citation type="journal article" date="2019" name="Nat. Med.">
        <title>A library of human gut bacterial isolates paired with longitudinal multiomics data enables mechanistic microbiome research.</title>
        <authorList>
            <person name="Poyet M."/>
            <person name="Groussin M."/>
            <person name="Gibbons S.M."/>
            <person name="Avila-Pacheco J."/>
            <person name="Jiang X."/>
            <person name="Kearney S.M."/>
            <person name="Perrotta A.R."/>
            <person name="Berdy B."/>
            <person name="Zhao S."/>
            <person name="Lieberman T.D."/>
            <person name="Swanson P.K."/>
            <person name="Smith M."/>
            <person name="Roesemann S."/>
            <person name="Alexander J.E."/>
            <person name="Rich S.A."/>
            <person name="Livny J."/>
            <person name="Vlamakis H."/>
            <person name="Clish C."/>
            <person name="Bullock K."/>
            <person name="Deik A."/>
            <person name="Scott J."/>
            <person name="Pierce K.A."/>
            <person name="Xavier R.J."/>
            <person name="Alm E.J."/>
        </authorList>
    </citation>
    <scope>NUCLEOTIDE SEQUENCE [LARGE SCALE GENOMIC DNA]</scope>
    <source>
        <strain evidence="6 7">BIOML-A183</strain>
    </source>
</reference>
<name>A0A6N3VC11_BACOV</name>
<dbReference type="PANTHER" id="PTHR37422">
    <property type="entry name" value="TEICHURONIC ACID BIOSYNTHESIS PROTEIN TUAE"/>
    <property type="match status" value="1"/>
</dbReference>
<accession>A0A6N3VC11</accession>
<dbReference type="GO" id="GO:0016874">
    <property type="term" value="F:ligase activity"/>
    <property type="evidence" value="ECO:0007669"/>
    <property type="project" value="UniProtKB-KW"/>
</dbReference>
<keyword evidence="4" id="KW-0472">Membrane</keyword>
<dbReference type="GO" id="GO:0016020">
    <property type="term" value="C:membrane"/>
    <property type="evidence" value="ECO:0007669"/>
    <property type="project" value="UniProtKB-SubCell"/>
</dbReference>
<dbReference type="Proteomes" id="UP000460135">
    <property type="component" value="Unassembled WGS sequence"/>
</dbReference>
<protein>
    <submittedName>
        <fullName evidence="6">O-antigen ligase family protein</fullName>
    </submittedName>
</protein>
<evidence type="ECO:0000256" key="4">
    <source>
        <dbReference type="ARBA" id="ARBA00023136"/>
    </source>
</evidence>
<dbReference type="RefSeq" id="WP_004297495.1">
    <property type="nucleotide sequence ID" value="NZ_CAKJZA010000004.1"/>
</dbReference>
<feature type="domain" description="O-antigen ligase-related" evidence="5">
    <location>
        <begin position="195"/>
        <end position="328"/>
    </location>
</feature>
<comment type="subcellular location">
    <subcellularLocation>
        <location evidence="1">Membrane</location>
        <topology evidence="1">Multi-pass membrane protein</topology>
    </subcellularLocation>
</comment>
<sequence length="401" mass="45420">MINFLKALWKAFFIALKSKYRWLLILFILWLYRVDFISADGGGLAKTLQVVTLFGMFFLTISYRKNLISIAYNRTNLPIQSVLYLYTYALISTAWALIPTFAFFLSFQNLALLLVLIWVFGQFRDFKTMEKSFLMIAVFTMLFEVITVRFLEGFSLFFHFLQSGSAAALCFSYCIAELLAMKRPDKERKFLLKWTIVISLIVLVISTSSGANVSAICGFAIALFFSRKVFYSLLLFSLGIFLYLNQDLLTTLMFLVMPGKSLETVSSASGRQALWDVLLNLAAQKPFLGWGYACIERAVTNTGFMASDAHNNYLGIYGSLGIIGCAFLGFQFLSTILYSFKRRMKCGYLGIFAATCCAILNGYSYGFLSGKACSITVIYFSLVVLSFTYSRVNYYDRYGVE</sequence>
<evidence type="ECO:0000313" key="6">
    <source>
        <dbReference type="EMBL" id="KAA3804656.1"/>
    </source>
</evidence>
<dbReference type="InterPro" id="IPR007016">
    <property type="entry name" value="O-antigen_ligase-rel_domated"/>
</dbReference>
<evidence type="ECO:0000256" key="3">
    <source>
        <dbReference type="ARBA" id="ARBA00022989"/>
    </source>
</evidence>
<dbReference type="PANTHER" id="PTHR37422:SF13">
    <property type="entry name" value="LIPOPOLYSACCHARIDE BIOSYNTHESIS PROTEIN PA4999-RELATED"/>
    <property type="match status" value="1"/>
</dbReference>
<evidence type="ECO:0000256" key="1">
    <source>
        <dbReference type="ARBA" id="ARBA00004141"/>
    </source>
</evidence>
<gene>
    <name evidence="6" type="ORF">F3F51_12695</name>
</gene>
<dbReference type="KEGG" id="boa:Bovatus_00240"/>
<comment type="caution">
    <text evidence="6">The sequence shown here is derived from an EMBL/GenBank/DDBJ whole genome shotgun (WGS) entry which is preliminary data.</text>
</comment>
<keyword evidence="6" id="KW-0436">Ligase</keyword>
<evidence type="ECO:0000259" key="5">
    <source>
        <dbReference type="Pfam" id="PF04932"/>
    </source>
</evidence>
<evidence type="ECO:0000313" key="7">
    <source>
        <dbReference type="Proteomes" id="UP000460135"/>
    </source>
</evidence>
<evidence type="ECO:0000256" key="2">
    <source>
        <dbReference type="ARBA" id="ARBA00022692"/>
    </source>
</evidence>
<dbReference type="GeneID" id="29454778"/>
<keyword evidence="2" id="KW-0812">Transmembrane</keyword>
<organism evidence="6 7">
    <name type="scientific">Bacteroides ovatus</name>
    <dbReference type="NCBI Taxonomy" id="28116"/>
    <lineage>
        <taxon>Bacteria</taxon>
        <taxon>Pseudomonadati</taxon>
        <taxon>Bacteroidota</taxon>
        <taxon>Bacteroidia</taxon>
        <taxon>Bacteroidales</taxon>
        <taxon>Bacteroidaceae</taxon>
        <taxon>Bacteroides</taxon>
    </lineage>
</organism>
<dbReference type="InterPro" id="IPR051533">
    <property type="entry name" value="WaaL-like"/>
</dbReference>
<proteinExistence type="predicted"/>
<dbReference type="AlphaFoldDB" id="A0A6N3VC11"/>
<dbReference type="EMBL" id="VWLX01000008">
    <property type="protein sequence ID" value="KAA3804656.1"/>
    <property type="molecule type" value="Genomic_DNA"/>
</dbReference>